<proteinExistence type="predicted"/>
<name>A0A174HDH8_BACUN</name>
<sequence length="180" mass="20934">MNIIKSLPVASRLNPGLADDLEVFFPEWLSTLLTFYNEARSGGDFAFHMMNTCGSGSSYTVGAYDFCRTRHYYGNGYHTLLSFYGGNRLFRLDWKEMFRVRYGYEPSLYDKISLLNYVSRMDNKRAPYDALNNNLSDCFRALTGDPDVFISLGSWGTYIALDSGIFWKHEEHEEKWQMHF</sequence>
<dbReference type="AlphaFoldDB" id="A0A174HDH8"/>
<protein>
    <submittedName>
        <fullName evidence="1">Uncharacterized protein</fullName>
    </submittedName>
</protein>
<evidence type="ECO:0000313" key="2">
    <source>
        <dbReference type="Proteomes" id="UP000095419"/>
    </source>
</evidence>
<gene>
    <name evidence="1" type="ORF">ERS417307_02302</name>
</gene>
<dbReference type="RefSeq" id="WP_022401777.1">
    <property type="nucleotide sequence ID" value="NZ_CYZF01000006.1"/>
</dbReference>
<accession>A0A174HDH8</accession>
<dbReference type="EMBL" id="CYZF01000006">
    <property type="protein sequence ID" value="CUO72972.1"/>
    <property type="molecule type" value="Genomic_DNA"/>
</dbReference>
<organism evidence="1 2">
    <name type="scientific">Bacteroides uniformis</name>
    <dbReference type="NCBI Taxonomy" id="820"/>
    <lineage>
        <taxon>Bacteria</taxon>
        <taxon>Pseudomonadati</taxon>
        <taxon>Bacteroidota</taxon>
        <taxon>Bacteroidia</taxon>
        <taxon>Bacteroidales</taxon>
        <taxon>Bacteroidaceae</taxon>
        <taxon>Bacteroides</taxon>
    </lineage>
</organism>
<evidence type="ECO:0000313" key="1">
    <source>
        <dbReference type="EMBL" id="CUO72972.1"/>
    </source>
</evidence>
<dbReference type="Proteomes" id="UP000095419">
    <property type="component" value="Unassembled WGS sequence"/>
</dbReference>
<reference evidence="1 2" key="1">
    <citation type="submission" date="2015-09" db="EMBL/GenBank/DDBJ databases">
        <authorList>
            <consortium name="Pathogen Informatics"/>
        </authorList>
    </citation>
    <scope>NUCLEOTIDE SEQUENCE [LARGE SCALE GENOMIC DNA]</scope>
    <source>
        <strain evidence="1 2">2789STDY5608791</strain>
    </source>
</reference>